<gene>
    <name evidence="7" type="ORF">ALC56_04046</name>
</gene>
<reference evidence="7 8" key="1">
    <citation type="submission" date="2016-03" db="EMBL/GenBank/DDBJ databases">
        <title>Trachymyrmex septentrionalis WGS genome.</title>
        <authorList>
            <person name="Nygaard S."/>
            <person name="Hu H."/>
            <person name="Boomsma J."/>
            <person name="Zhang G."/>
        </authorList>
    </citation>
    <scope>NUCLEOTIDE SEQUENCE [LARGE SCALE GENOMIC DNA]</scope>
    <source>
        <strain evidence="7">Tsep2-gDNA-1</strain>
        <tissue evidence="7">Whole body</tissue>
    </source>
</reference>
<keyword evidence="2" id="KW-0547">Nucleotide-binding</keyword>
<keyword evidence="5 6" id="KW-0472">Membrane</keyword>
<dbReference type="InterPro" id="IPR050173">
    <property type="entry name" value="ABC_transporter_C-like"/>
</dbReference>
<dbReference type="InterPro" id="IPR036640">
    <property type="entry name" value="ABC1_TM_sf"/>
</dbReference>
<dbReference type="Proteomes" id="UP000078541">
    <property type="component" value="Unassembled WGS sequence"/>
</dbReference>
<dbReference type="EMBL" id="KQ981458">
    <property type="protein sequence ID" value="KYN41539.1"/>
    <property type="molecule type" value="Genomic_DNA"/>
</dbReference>
<dbReference type="PANTHER" id="PTHR24223">
    <property type="entry name" value="ATP-BINDING CASSETTE SUB-FAMILY C"/>
    <property type="match status" value="1"/>
</dbReference>
<evidence type="ECO:0000256" key="4">
    <source>
        <dbReference type="ARBA" id="ARBA00022989"/>
    </source>
</evidence>
<dbReference type="AlphaFoldDB" id="A0A151JYW7"/>
<proteinExistence type="predicted"/>
<dbReference type="GO" id="GO:0016020">
    <property type="term" value="C:membrane"/>
    <property type="evidence" value="ECO:0007669"/>
    <property type="project" value="InterPro"/>
</dbReference>
<accession>A0A151JYW7</accession>
<keyword evidence="1 6" id="KW-0812">Transmembrane</keyword>
<feature type="transmembrane region" description="Helical" evidence="6">
    <location>
        <begin position="14"/>
        <end position="34"/>
    </location>
</feature>
<evidence type="ECO:0000313" key="8">
    <source>
        <dbReference type="Proteomes" id="UP000078541"/>
    </source>
</evidence>
<keyword evidence="3" id="KW-0067">ATP-binding</keyword>
<dbReference type="Gene3D" id="1.20.1560.10">
    <property type="entry name" value="ABC transporter type 1, transmembrane domain"/>
    <property type="match status" value="1"/>
</dbReference>
<evidence type="ECO:0000256" key="1">
    <source>
        <dbReference type="ARBA" id="ARBA00022692"/>
    </source>
</evidence>
<evidence type="ECO:0000313" key="7">
    <source>
        <dbReference type="EMBL" id="KYN41539.1"/>
    </source>
</evidence>
<name>A0A151JYW7_9HYME</name>
<protein>
    <submittedName>
        <fullName evidence="7">Uncharacterized protein</fullName>
    </submittedName>
</protein>
<dbReference type="SUPFAM" id="SSF90123">
    <property type="entry name" value="ABC transporter transmembrane region"/>
    <property type="match status" value="1"/>
</dbReference>
<keyword evidence="8" id="KW-1185">Reference proteome</keyword>
<organism evidence="7 8">
    <name type="scientific">Trachymyrmex septentrionalis</name>
    <dbReference type="NCBI Taxonomy" id="34720"/>
    <lineage>
        <taxon>Eukaryota</taxon>
        <taxon>Metazoa</taxon>
        <taxon>Ecdysozoa</taxon>
        <taxon>Arthropoda</taxon>
        <taxon>Hexapoda</taxon>
        <taxon>Insecta</taxon>
        <taxon>Pterygota</taxon>
        <taxon>Neoptera</taxon>
        <taxon>Endopterygota</taxon>
        <taxon>Hymenoptera</taxon>
        <taxon>Apocrita</taxon>
        <taxon>Aculeata</taxon>
        <taxon>Formicoidea</taxon>
        <taxon>Formicidae</taxon>
        <taxon>Myrmicinae</taxon>
        <taxon>Trachymyrmex</taxon>
    </lineage>
</organism>
<evidence type="ECO:0000256" key="5">
    <source>
        <dbReference type="ARBA" id="ARBA00023136"/>
    </source>
</evidence>
<evidence type="ECO:0000256" key="3">
    <source>
        <dbReference type="ARBA" id="ARBA00022840"/>
    </source>
</evidence>
<keyword evidence="4 6" id="KW-1133">Transmembrane helix</keyword>
<evidence type="ECO:0000256" key="6">
    <source>
        <dbReference type="SAM" id="Phobius"/>
    </source>
</evidence>
<dbReference type="STRING" id="34720.A0A151JYW7"/>
<evidence type="ECO:0000256" key="2">
    <source>
        <dbReference type="ARBA" id="ARBA00022741"/>
    </source>
</evidence>
<dbReference type="GO" id="GO:0005524">
    <property type="term" value="F:ATP binding"/>
    <property type="evidence" value="ECO:0007669"/>
    <property type="project" value="UniProtKB-KW"/>
</dbReference>
<dbReference type="PANTHER" id="PTHR24223:SF415">
    <property type="entry name" value="FI20190P1"/>
    <property type="match status" value="1"/>
</dbReference>
<sequence length="165" mass="18718">MLNPDGLLSTMDAIHVYTFYIIVCIATTLFRSFLYMKVSMNSSSNLHNIMFFNLLQACMSFFYNNPSARNKPRLCLTCLTSIRVLTLIIKQLQFRRTNLYTTGNVAGSKVGLAIPQSLILIVCLQYTIKQFLESVSMMTSVERILQYTNLPKEKPITSDNPSPPT</sequence>
<dbReference type="GO" id="GO:0042626">
    <property type="term" value="F:ATPase-coupled transmembrane transporter activity"/>
    <property type="evidence" value="ECO:0007669"/>
    <property type="project" value="TreeGrafter"/>
</dbReference>